<evidence type="ECO:0000256" key="9">
    <source>
        <dbReference type="ARBA" id="ARBA00023315"/>
    </source>
</evidence>
<dbReference type="AlphaFoldDB" id="A0A918M9W6"/>
<evidence type="ECO:0000256" key="4">
    <source>
        <dbReference type="ARBA" id="ARBA00018522"/>
    </source>
</evidence>
<dbReference type="EMBL" id="BMTD01000002">
    <property type="protein sequence ID" value="GGU81692.1"/>
    <property type="molecule type" value="Genomic_DNA"/>
</dbReference>
<proteinExistence type="inferred from homology"/>
<reference evidence="12" key="2">
    <citation type="submission" date="2020-09" db="EMBL/GenBank/DDBJ databases">
        <authorList>
            <person name="Sun Q."/>
            <person name="Ohkuma M."/>
        </authorList>
    </citation>
    <scope>NUCLEOTIDE SEQUENCE</scope>
    <source>
        <strain evidence="12">JCM 4369</strain>
    </source>
</reference>
<protein>
    <recommendedName>
        <fullName evidence="4 11">Serine acetyltransferase</fullName>
        <ecNumber evidence="3 11">2.3.1.30</ecNumber>
    </recommendedName>
</protein>
<evidence type="ECO:0000313" key="12">
    <source>
        <dbReference type="EMBL" id="GGU81692.1"/>
    </source>
</evidence>
<dbReference type="GO" id="GO:0006535">
    <property type="term" value="P:cysteine biosynthetic process from serine"/>
    <property type="evidence" value="ECO:0007669"/>
    <property type="project" value="InterPro"/>
</dbReference>
<keyword evidence="8" id="KW-0198">Cysteine biosynthesis</keyword>
<sequence length="188" mass="20260">MVKAWRARLSEDIDTVRAKDPSVASAVEALLHPSMLAQWLYRPAHALYLSNHRIVARLISLVGRWLTGIEIHPGASIGRRFFVDHGSGVVIGETARIGDDVMVYHQVTLGSVGWWRDTARGRSARRHPVVGNHVVIGVGASVLGPVHIGAHTFVGAHSVVTTSVPDGSRIPALSHVTARSRDASLAQN</sequence>
<reference evidence="12" key="1">
    <citation type="journal article" date="2014" name="Int. J. Syst. Evol. Microbiol.">
        <title>Complete genome sequence of Corynebacterium casei LMG S-19264T (=DSM 44701T), isolated from a smear-ripened cheese.</title>
        <authorList>
            <consortium name="US DOE Joint Genome Institute (JGI-PGF)"/>
            <person name="Walter F."/>
            <person name="Albersmeier A."/>
            <person name="Kalinowski J."/>
            <person name="Ruckert C."/>
        </authorList>
    </citation>
    <scope>NUCLEOTIDE SEQUENCE</scope>
    <source>
        <strain evidence="12">JCM 4369</strain>
    </source>
</reference>
<organism evidence="12 13">
    <name type="scientific">Streptomyces filipinensis</name>
    <dbReference type="NCBI Taxonomy" id="66887"/>
    <lineage>
        <taxon>Bacteria</taxon>
        <taxon>Bacillati</taxon>
        <taxon>Actinomycetota</taxon>
        <taxon>Actinomycetes</taxon>
        <taxon>Kitasatosporales</taxon>
        <taxon>Streptomycetaceae</taxon>
        <taxon>Streptomyces</taxon>
    </lineage>
</organism>
<name>A0A918M9W6_9ACTN</name>
<evidence type="ECO:0000256" key="11">
    <source>
        <dbReference type="PIRNR" id="PIRNR000441"/>
    </source>
</evidence>
<dbReference type="InterPro" id="IPR042122">
    <property type="entry name" value="Ser_AcTrfase_N_sf"/>
</dbReference>
<evidence type="ECO:0000256" key="7">
    <source>
        <dbReference type="ARBA" id="ARBA00022737"/>
    </source>
</evidence>
<keyword evidence="6 11" id="KW-0808">Transferase</keyword>
<evidence type="ECO:0000256" key="6">
    <source>
        <dbReference type="ARBA" id="ARBA00022679"/>
    </source>
</evidence>
<keyword evidence="7" id="KW-0677">Repeat</keyword>
<comment type="pathway">
    <text evidence="1">Amino-acid biosynthesis; L-cysteine biosynthesis; L-cysteine from L-serine: step 1/2.</text>
</comment>
<dbReference type="InterPro" id="IPR045304">
    <property type="entry name" value="LbH_SAT"/>
</dbReference>
<dbReference type="Gene3D" id="1.10.3130.10">
    <property type="entry name" value="serine acetyltransferase, domain 1"/>
    <property type="match status" value="1"/>
</dbReference>
<dbReference type="Proteomes" id="UP000618795">
    <property type="component" value="Unassembled WGS sequence"/>
</dbReference>
<dbReference type="InterPro" id="IPR005881">
    <property type="entry name" value="Ser_O-AcTrfase"/>
</dbReference>
<dbReference type="Gene3D" id="2.160.10.10">
    <property type="entry name" value="Hexapeptide repeat proteins"/>
    <property type="match status" value="1"/>
</dbReference>
<dbReference type="EC" id="2.3.1.30" evidence="3 11"/>
<evidence type="ECO:0000256" key="2">
    <source>
        <dbReference type="ARBA" id="ARBA00007274"/>
    </source>
</evidence>
<accession>A0A918M9W6</accession>
<keyword evidence="5" id="KW-0028">Amino-acid biosynthesis</keyword>
<comment type="catalytic activity">
    <reaction evidence="10 11">
        <text>L-serine + acetyl-CoA = O-acetyl-L-serine + CoA</text>
        <dbReference type="Rhea" id="RHEA:24560"/>
        <dbReference type="ChEBI" id="CHEBI:33384"/>
        <dbReference type="ChEBI" id="CHEBI:57287"/>
        <dbReference type="ChEBI" id="CHEBI:57288"/>
        <dbReference type="ChEBI" id="CHEBI:58340"/>
        <dbReference type="EC" id="2.3.1.30"/>
    </reaction>
</comment>
<dbReference type="InterPro" id="IPR011004">
    <property type="entry name" value="Trimer_LpxA-like_sf"/>
</dbReference>
<dbReference type="Pfam" id="PF00132">
    <property type="entry name" value="Hexapep"/>
    <property type="match status" value="1"/>
</dbReference>
<dbReference type="CDD" id="cd03354">
    <property type="entry name" value="LbH_SAT"/>
    <property type="match status" value="1"/>
</dbReference>
<dbReference type="GO" id="GO:0009001">
    <property type="term" value="F:serine O-acetyltransferase activity"/>
    <property type="evidence" value="ECO:0007669"/>
    <property type="project" value="UniProtKB-EC"/>
</dbReference>
<evidence type="ECO:0000256" key="1">
    <source>
        <dbReference type="ARBA" id="ARBA00004876"/>
    </source>
</evidence>
<evidence type="ECO:0000313" key="13">
    <source>
        <dbReference type="Proteomes" id="UP000618795"/>
    </source>
</evidence>
<dbReference type="SUPFAM" id="SSF51161">
    <property type="entry name" value="Trimeric LpxA-like enzymes"/>
    <property type="match status" value="1"/>
</dbReference>
<evidence type="ECO:0000256" key="5">
    <source>
        <dbReference type="ARBA" id="ARBA00022605"/>
    </source>
</evidence>
<evidence type="ECO:0000256" key="8">
    <source>
        <dbReference type="ARBA" id="ARBA00023192"/>
    </source>
</evidence>
<dbReference type="PROSITE" id="PS00101">
    <property type="entry name" value="HEXAPEP_TRANSFERASES"/>
    <property type="match status" value="1"/>
</dbReference>
<dbReference type="PIRSF" id="PIRSF000441">
    <property type="entry name" value="CysE"/>
    <property type="match status" value="1"/>
</dbReference>
<dbReference type="InterPro" id="IPR001451">
    <property type="entry name" value="Hexapep"/>
</dbReference>
<dbReference type="GO" id="GO:0005737">
    <property type="term" value="C:cytoplasm"/>
    <property type="evidence" value="ECO:0007669"/>
    <property type="project" value="InterPro"/>
</dbReference>
<dbReference type="InterPro" id="IPR018357">
    <property type="entry name" value="Hexapep_transf_CS"/>
</dbReference>
<comment type="similarity">
    <text evidence="2 11">Belongs to the transferase hexapeptide repeat family.</text>
</comment>
<evidence type="ECO:0000256" key="3">
    <source>
        <dbReference type="ARBA" id="ARBA00013266"/>
    </source>
</evidence>
<dbReference type="InterPro" id="IPR053376">
    <property type="entry name" value="Serine_acetyltransferase"/>
</dbReference>
<keyword evidence="13" id="KW-1185">Reference proteome</keyword>
<dbReference type="PANTHER" id="PTHR42811">
    <property type="entry name" value="SERINE ACETYLTRANSFERASE"/>
    <property type="match status" value="1"/>
</dbReference>
<comment type="caution">
    <text evidence="12">The sequence shown here is derived from an EMBL/GenBank/DDBJ whole genome shotgun (WGS) entry which is preliminary data.</text>
</comment>
<dbReference type="NCBIfam" id="NF041874">
    <property type="entry name" value="EPS_EpsC"/>
    <property type="match status" value="1"/>
</dbReference>
<evidence type="ECO:0000256" key="10">
    <source>
        <dbReference type="ARBA" id="ARBA00049486"/>
    </source>
</evidence>
<gene>
    <name evidence="12" type="ORF">GCM10010260_12690</name>
</gene>
<dbReference type="RefSeq" id="WP_229853974.1">
    <property type="nucleotide sequence ID" value="NZ_BMTD01000002.1"/>
</dbReference>
<keyword evidence="9 11" id="KW-0012">Acyltransferase</keyword>